<keyword evidence="1" id="KW-0812">Transmembrane</keyword>
<accession>F4MY64</accession>
<feature type="transmembrane region" description="Helical" evidence="1">
    <location>
        <begin position="53"/>
        <end position="77"/>
    </location>
</feature>
<proteinExistence type="predicted"/>
<feature type="transmembrane region" description="Helical" evidence="1">
    <location>
        <begin position="20"/>
        <end position="41"/>
    </location>
</feature>
<name>F4MY64_YEREN</name>
<keyword evidence="1" id="KW-1133">Transmembrane helix</keyword>
<evidence type="ECO:0000256" key="1">
    <source>
        <dbReference type="SAM" id="Phobius"/>
    </source>
</evidence>
<protein>
    <submittedName>
        <fullName evidence="2">Uncharacterized protein</fullName>
    </submittedName>
</protein>
<reference evidence="2" key="1">
    <citation type="journal article" date="2011" name="BMC Genomics">
        <title>Shotgun sequencing of Yersinia enterocolitica strain W22703 (biotype 2, serotype O:9): genomic evidence for oscillation between invertebrates and mammals.</title>
        <authorList>
            <person name="Fuchs T.M."/>
            <person name="Brandt K."/>
            <person name="Starke M."/>
            <person name="Rattei T."/>
        </authorList>
    </citation>
    <scope>NUCLEOTIDE SEQUENCE</scope>
</reference>
<organism evidence="2">
    <name type="scientific">Yersinia enterocolitica W22703</name>
    <dbReference type="NCBI Taxonomy" id="913028"/>
    <lineage>
        <taxon>Bacteria</taxon>
        <taxon>Pseudomonadati</taxon>
        <taxon>Pseudomonadota</taxon>
        <taxon>Gammaproteobacteria</taxon>
        <taxon>Enterobacterales</taxon>
        <taxon>Yersiniaceae</taxon>
        <taxon>Yersinia</taxon>
    </lineage>
</organism>
<evidence type="ECO:0000313" key="2">
    <source>
        <dbReference type="EMBL" id="CBX70772.1"/>
    </source>
</evidence>
<gene>
    <name evidence="2" type="ORF">YEW_AR03690</name>
</gene>
<dbReference type="EMBL" id="FR718545">
    <property type="protein sequence ID" value="CBX70772.1"/>
    <property type="molecule type" value="Genomic_DNA"/>
</dbReference>
<sequence length="86" mass="9668">MESIGGSIYTHIIFFIQQNIAPIVIAVIISFSVGFFLLHRWLVQYNAVNSLSYVNAAGTLLTFMISIIVIMTITLILNNNIHNKKK</sequence>
<dbReference type="AlphaFoldDB" id="F4MY64"/>
<keyword evidence="1" id="KW-0472">Membrane</keyword>